<feature type="repeat" description="ANK" evidence="3">
    <location>
        <begin position="84"/>
        <end position="116"/>
    </location>
</feature>
<keyword evidence="2 3" id="KW-0040">ANK repeat</keyword>
<dbReference type="OrthoDB" id="539213at2759"/>
<accession>A0A194XUZ7</accession>
<dbReference type="Gene3D" id="1.25.40.20">
    <property type="entry name" value="Ankyrin repeat-containing domain"/>
    <property type="match status" value="2"/>
</dbReference>
<dbReference type="InterPro" id="IPR002110">
    <property type="entry name" value="Ankyrin_rpt"/>
</dbReference>
<evidence type="ECO:0000313" key="5">
    <source>
        <dbReference type="EMBL" id="KUJ24033.1"/>
    </source>
</evidence>
<evidence type="ECO:0000256" key="4">
    <source>
        <dbReference type="SAM" id="MobiDB-lite"/>
    </source>
</evidence>
<dbReference type="PROSITE" id="PS50088">
    <property type="entry name" value="ANK_REPEAT"/>
    <property type="match status" value="1"/>
</dbReference>
<organism evidence="5 6">
    <name type="scientific">Mollisia scopiformis</name>
    <name type="common">Conifer needle endophyte fungus</name>
    <name type="synonym">Phialocephala scopiformis</name>
    <dbReference type="NCBI Taxonomy" id="149040"/>
    <lineage>
        <taxon>Eukaryota</taxon>
        <taxon>Fungi</taxon>
        <taxon>Dikarya</taxon>
        <taxon>Ascomycota</taxon>
        <taxon>Pezizomycotina</taxon>
        <taxon>Leotiomycetes</taxon>
        <taxon>Helotiales</taxon>
        <taxon>Mollisiaceae</taxon>
        <taxon>Mollisia</taxon>
    </lineage>
</organism>
<dbReference type="SMART" id="SM00248">
    <property type="entry name" value="ANK"/>
    <property type="match status" value="5"/>
</dbReference>
<reference evidence="5 6" key="1">
    <citation type="submission" date="2015-10" db="EMBL/GenBank/DDBJ databases">
        <title>Full genome of DAOMC 229536 Phialocephala scopiformis, a fungal endophyte of spruce producing the potent anti-insectan compound rugulosin.</title>
        <authorList>
            <consortium name="DOE Joint Genome Institute"/>
            <person name="Walker A.K."/>
            <person name="Frasz S.L."/>
            <person name="Seifert K.A."/>
            <person name="Miller J.D."/>
            <person name="Mondo S.J."/>
            <person name="Labutti K."/>
            <person name="Lipzen A."/>
            <person name="Dockter R."/>
            <person name="Kennedy M."/>
            <person name="Grigoriev I.V."/>
            <person name="Spatafora J.W."/>
        </authorList>
    </citation>
    <scope>NUCLEOTIDE SEQUENCE [LARGE SCALE GENOMIC DNA]</scope>
    <source>
        <strain evidence="5 6">CBS 120377</strain>
    </source>
</reference>
<dbReference type="Proteomes" id="UP000070700">
    <property type="component" value="Unassembled WGS sequence"/>
</dbReference>
<keyword evidence="1" id="KW-0677">Repeat</keyword>
<evidence type="ECO:0000313" key="6">
    <source>
        <dbReference type="Proteomes" id="UP000070700"/>
    </source>
</evidence>
<proteinExistence type="predicted"/>
<dbReference type="KEGG" id="psco:LY89DRAFT_744697"/>
<sequence>MTRDIATASSALLKPIVNDNSPTNPHRTHSSERKISKMKMFMAWILDLNDEFVHACDREDTITATSLLSRGASVDARRSYGKRGSDTALISACRKGSVPMVIYLLDNGAAIEAQNERRETALQAAFRKNNQAIVELLSERGASMRLILNRISFSTSVPPQPPNLTSLGYSVLYARNSSNPTIRDMAKLVISKGGPSICGSDINNTLDMAFRCLHSVKNRTTRTLEIIELILAVGANINAFKYSSILIEAAKLPDYEPMNPDQDITKLKLLKMFLDHGVGIETRDLTGYTALDHAVMGKSPEAACLLLDAGAVNRYQYWKKHPVPERWDYSDYREVLLYRNICQGYLRYHTKMNASSSSVHSTSQGPTIGRFQRVAPSQPYGPDDFGTTPQSAQEQLP</sequence>
<evidence type="ECO:0000256" key="3">
    <source>
        <dbReference type="PROSITE-ProRule" id="PRU00023"/>
    </source>
</evidence>
<dbReference type="InterPro" id="IPR050745">
    <property type="entry name" value="Multifunctional_regulatory"/>
</dbReference>
<dbReference type="RefSeq" id="XP_018078388.1">
    <property type="nucleotide sequence ID" value="XM_018221041.1"/>
</dbReference>
<name>A0A194XUZ7_MOLSC</name>
<dbReference type="PANTHER" id="PTHR24189:SF50">
    <property type="entry name" value="ANKYRIN REPEAT AND SOCS BOX PROTEIN 2"/>
    <property type="match status" value="1"/>
</dbReference>
<dbReference type="SUPFAM" id="SSF48403">
    <property type="entry name" value="Ankyrin repeat"/>
    <property type="match status" value="1"/>
</dbReference>
<feature type="region of interest" description="Disordered" evidence="4">
    <location>
        <begin position="356"/>
        <end position="397"/>
    </location>
</feature>
<dbReference type="InParanoid" id="A0A194XUZ7"/>
<gene>
    <name evidence="5" type="ORF">LY89DRAFT_744697</name>
</gene>
<keyword evidence="6" id="KW-1185">Reference proteome</keyword>
<dbReference type="Pfam" id="PF12796">
    <property type="entry name" value="Ank_2"/>
    <property type="match status" value="1"/>
</dbReference>
<dbReference type="InterPro" id="IPR036770">
    <property type="entry name" value="Ankyrin_rpt-contain_sf"/>
</dbReference>
<dbReference type="EMBL" id="KQ947404">
    <property type="protein sequence ID" value="KUJ24033.1"/>
    <property type="molecule type" value="Genomic_DNA"/>
</dbReference>
<dbReference type="GeneID" id="28830767"/>
<feature type="compositionally biased region" description="Polar residues" evidence="4">
    <location>
        <begin position="356"/>
        <end position="366"/>
    </location>
</feature>
<dbReference type="AlphaFoldDB" id="A0A194XUZ7"/>
<evidence type="ECO:0000256" key="2">
    <source>
        <dbReference type="ARBA" id="ARBA00023043"/>
    </source>
</evidence>
<dbReference type="PANTHER" id="PTHR24189">
    <property type="entry name" value="MYOTROPHIN"/>
    <property type="match status" value="1"/>
</dbReference>
<protein>
    <submittedName>
        <fullName evidence="5">Ankyrin</fullName>
    </submittedName>
</protein>
<evidence type="ECO:0000256" key="1">
    <source>
        <dbReference type="ARBA" id="ARBA00022737"/>
    </source>
</evidence>
<feature type="compositionally biased region" description="Polar residues" evidence="4">
    <location>
        <begin position="387"/>
        <end position="397"/>
    </location>
</feature>